<dbReference type="Proteomes" id="UP000671862">
    <property type="component" value="Chromosome"/>
</dbReference>
<protein>
    <submittedName>
        <fullName evidence="3">TOMM leader peptide-binding protein</fullName>
    </submittedName>
</protein>
<dbReference type="InterPro" id="IPR035985">
    <property type="entry name" value="Ubiquitin-activating_enz"/>
</dbReference>
<dbReference type="RefSeq" id="WP_207566005.1">
    <property type="nucleotide sequence ID" value="NZ_CP071446.1"/>
</dbReference>
<dbReference type="InterPro" id="IPR000594">
    <property type="entry name" value="ThiF_NAD_FAD-bd"/>
</dbReference>
<sequence>MIVLNKSCRPTLRPGIQCFPRPDGKVIFFEFGRAPISLADPEGKRMALIQLLDGKHTVDEIITEYSRLYPNFTSESIQKAIIALFEKKLVIDTGAPLPDALDAQDLERYARQIDFLARYETPDRNRYSYQVALKQARVTLIGLGGVGSFIAYNLVAVGVGFLRCIDGDRVERSNLNRQILYTEDDIGQLKTEAACIRLQKFNPLVQLEMVPKMVYSPNEIESYMRDVDLLICSGDIPPLELRRAVNLASARCGVPYLMVGALRVGPLVIPGQTACWACFEEMMRKTHQYYEELSQVFARTRTAPSFVSIPALAGSFTALEALKFLGGFAPVATLGKIVTINMNDLTCRIDKLDRMPSCSVCSRMK</sequence>
<dbReference type="InterPro" id="IPR022291">
    <property type="entry name" value="Bacteriocin_synth_cyclodeHase"/>
</dbReference>
<feature type="transmembrane region" description="Helical" evidence="1">
    <location>
        <begin position="138"/>
        <end position="162"/>
    </location>
</feature>
<gene>
    <name evidence="3" type="ORF">JYK00_05920</name>
</gene>
<keyword evidence="1" id="KW-0812">Transmembrane</keyword>
<keyword evidence="4" id="KW-1185">Reference proteome</keyword>
<keyword evidence="1" id="KW-0472">Membrane</keyword>
<evidence type="ECO:0000313" key="3">
    <source>
        <dbReference type="EMBL" id="QTA37280.1"/>
    </source>
</evidence>
<accession>A0ABX7S6A0</accession>
<dbReference type="PANTHER" id="PTHR10953">
    <property type="entry name" value="UBIQUITIN-ACTIVATING ENZYME E1"/>
    <property type="match status" value="1"/>
</dbReference>
<proteinExistence type="predicted"/>
<reference evidence="3 4" key="1">
    <citation type="submission" date="2021-03" db="EMBL/GenBank/DDBJ databases">
        <title>Thermosipho ferrireducens sp.nov., an anaerobic thermophilic iron-reducing bacterium isolated from a deep-sea hydrothermal sulfide deposits.</title>
        <authorList>
            <person name="Zeng X."/>
            <person name="Chen Y."/>
            <person name="Shao Z."/>
        </authorList>
    </citation>
    <scope>NUCLEOTIDE SEQUENCE [LARGE SCALE GENOMIC DNA]</scope>
    <source>
        <strain evidence="3 4">JL129W03</strain>
    </source>
</reference>
<dbReference type="SUPFAM" id="SSF69572">
    <property type="entry name" value="Activating enzymes of the ubiquitin-like proteins"/>
    <property type="match status" value="1"/>
</dbReference>
<dbReference type="Gene3D" id="3.40.50.720">
    <property type="entry name" value="NAD(P)-binding Rossmann-like Domain"/>
    <property type="match status" value="1"/>
</dbReference>
<dbReference type="NCBIfam" id="TIGR03882">
    <property type="entry name" value="cyclo_dehyd_2"/>
    <property type="match status" value="1"/>
</dbReference>
<dbReference type="Gene3D" id="3.90.930.60">
    <property type="match status" value="1"/>
</dbReference>
<dbReference type="InterPro" id="IPR045886">
    <property type="entry name" value="ThiF/MoeB/HesA"/>
</dbReference>
<feature type="domain" description="THIF-type NAD/FAD binding fold" evidence="2">
    <location>
        <begin position="109"/>
        <end position="359"/>
    </location>
</feature>
<organism evidence="3 4">
    <name type="scientific">Thermosipho ferrireducens</name>
    <dbReference type="NCBI Taxonomy" id="2571116"/>
    <lineage>
        <taxon>Bacteria</taxon>
        <taxon>Thermotogati</taxon>
        <taxon>Thermotogota</taxon>
        <taxon>Thermotogae</taxon>
        <taxon>Thermotogales</taxon>
        <taxon>Fervidobacteriaceae</taxon>
        <taxon>Thermosipho</taxon>
    </lineage>
</organism>
<dbReference type="Pfam" id="PF00899">
    <property type="entry name" value="ThiF"/>
    <property type="match status" value="1"/>
</dbReference>
<evidence type="ECO:0000259" key="2">
    <source>
        <dbReference type="Pfam" id="PF00899"/>
    </source>
</evidence>
<keyword evidence="1" id="KW-1133">Transmembrane helix</keyword>
<dbReference type="EMBL" id="CP071446">
    <property type="protein sequence ID" value="QTA37280.1"/>
    <property type="molecule type" value="Genomic_DNA"/>
</dbReference>
<evidence type="ECO:0000256" key="1">
    <source>
        <dbReference type="SAM" id="Phobius"/>
    </source>
</evidence>
<evidence type="ECO:0000313" key="4">
    <source>
        <dbReference type="Proteomes" id="UP000671862"/>
    </source>
</evidence>
<name>A0ABX7S6A0_9BACT</name>
<dbReference type="PANTHER" id="PTHR10953:SF102">
    <property type="entry name" value="ADENYLYLTRANSFERASE AND SULFURTRANSFERASE MOCS3"/>
    <property type="match status" value="1"/>
</dbReference>